<proteinExistence type="predicted"/>
<dbReference type="OrthoDB" id="67885at2759"/>
<dbReference type="AlphaFoldDB" id="A0A8T1X255"/>
<protein>
    <submittedName>
        <fullName evidence="3">Uncharacterized protein</fullName>
    </submittedName>
</protein>
<comment type="caution">
    <text evidence="3">The sequence shown here is derived from an EMBL/GenBank/DDBJ whole genome shotgun (WGS) entry which is preliminary data.</text>
</comment>
<name>A0A8T1X255_9STRA</name>
<feature type="compositionally biased region" description="Polar residues" evidence="1">
    <location>
        <begin position="9"/>
        <end position="26"/>
    </location>
</feature>
<evidence type="ECO:0000256" key="1">
    <source>
        <dbReference type="SAM" id="MobiDB-lite"/>
    </source>
</evidence>
<evidence type="ECO:0000313" key="3">
    <source>
        <dbReference type="EMBL" id="KAG7399304.1"/>
    </source>
</evidence>
<reference evidence="3" key="1">
    <citation type="submission" date="2021-02" db="EMBL/GenBank/DDBJ databases">
        <authorList>
            <person name="Palmer J.M."/>
        </authorList>
    </citation>
    <scope>NUCLEOTIDE SEQUENCE</scope>
    <source>
        <strain evidence="3">SCRP23</strain>
    </source>
</reference>
<gene>
    <name evidence="3" type="ORF">PHYBOEH_009230</name>
</gene>
<keyword evidence="2" id="KW-0812">Transmembrane</keyword>
<dbReference type="Proteomes" id="UP000693981">
    <property type="component" value="Unassembled WGS sequence"/>
</dbReference>
<feature type="transmembrane region" description="Helical" evidence="2">
    <location>
        <begin position="264"/>
        <end position="284"/>
    </location>
</feature>
<feature type="region of interest" description="Disordered" evidence="1">
    <location>
        <begin position="1"/>
        <end position="32"/>
    </location>
</feature>
<organism evidence="3 4">
    <name type="scientific">Phytophthora boehmeriae</name>
    <dbReference type="NCBI Taxonomy" id="109152"/>
    <lineage>
        <taxon>Eukaryota</taxon>
        <taxon>Sar</taxon>
        <taxon>Stramenopiles</taxon>
        <taxon>Oomycota</taxon>
        <taxon>Peronosporomycetes</taxon>
        <taxon>Peronosporales</taxon>
        <taxon>Peronosporaceae</taxon>
        <taxon>Phytophthora</taxon>
    </lineage>
</organism>
<evidence type="ECO:0000256" key="2">
    <source>
        <dbReference type="SAM" id="Phobius"/>
    </source>
</evidence>
<accession>A0A8T1X255</accession>
<keyword evidence="2" id="KW-1133">Transmembrane helix</keyword>
<sequence>MPPSFVCDSGSTSNSKWNAADTTFPTSRPRKQMAMTAQKEKSSGRAKGLAVGSLHHCKEFLLACANEIHDLEDEHSARFDYAEDTASSSKSIYEPTKPEIRSNWNRCGTNFDYASTVPDSFAFSVESDYCDDEGDDDTRADQGSQLSEVLHSAEYLGDDEVENSSHRIRDRAICRQVLHSLHTYVQSRRQSRPGRLSAPNLAVKFRIFEALKFQASFNRKRLAFQRLKTGVRSRHQQRSDTAKSATFAESQRPIRLYDVVLQTFVFRHADVLVLLLALAFLANLPAKYIM</sequence>
<keyword evidence="4" id="KW-1185">Reference proteome</keyword>
<evidence type="ECO:0000313" key="4">
    <source>
        <dbReference type="Proteomes" id="UP000693981"/>
    </source>
</evidence>
<keyword evidence="2" id="KW-0472">Membrane</keyword>
<dbReference type="EMBL" id="JAGDFL010000057">
    <property type="protein sequence ID" value="KAG7399304.1"/>
    <property type="molecule type" value="Genomic_DNA"/>
</dbReference>